<comment type="caution">
    <text evidence="2">The sequence shown here is derived from an EMBL/GenBank/DDBJ whole genome shotgun (WGS) entry which is preliminary data.</text>
</comment>
<dbReference type="Proteomes" id="UP001443914">
    <property type="component" value="Unassembled WGS sequence"/>
</dbReference>
<proteinExistence type="predicted"/>
<name>A0AAW1INV7_SAPOF</name>
<keyword evidence="3" id="KW-1185">Reference proteome</keyword>
<accession>A0AAW1INV7</accession>
<protein>
    <recommendedName>
        <fullName evidence="1">F-box domain-containing protein</fullName>
    </recommendedName>
</protein>
<dbReference type="InterPro" id="IPR036047">
    <property type="entry name" value="F-box-like_dom_sf"/>
</dbReference>
<gene>
    <name evidence="2" type="ORF">RND81_09G194200</name>
</gene>
<evidence type="ECO:0000313" key="3">
    <source>
        <dbReference type="Proteomes" id="UP001443914"/>
    </source>
</evidence>
<dbReference type="InterPro" id="IPR055290">
    <property type="entry name" value="At3g26010-like"/>
</dbReference>
<dbReference type="SUPFAM" id="SSF81383">
    <property type="entry name" value="F-box domain"/>
    <property type="match status" value="1"/>
</dbReference>
<sequence length="444" mass="51213">MGVGLKRQKTNRIDALVDELLVEILCRLPCHKTATLCKLVCKRWGSLVSDPFFMSRFVTIKACQSVTPCAYEDGVSMYDDRRMAMMKDRTMGFVVRKGHRNTRKGFMIHLNDPIYSPKNLSCSRLPRFVNKGLPPNLTVVATCNDLTLYQRHGDKQYFKKFEFYICNSQTKQWLALPPLTHDYRSRNIGLICDPYYTFDGNRLTTNDAYQACVVFLIYKSGSHSKFSAYLLSPTTGGLWRTVVLSLPIRCKLVYPCHFHPIGRKLYFNTRRYLFGFDPFVDVSNGTSKEKDIIIRCDSIPMPRGLMCGAALYGVFHDKLYTCDRLDEGRYRVWVLEDYVTGKWSLRHSIAGQDWIPRDHRLAELVNTRPVFGSVIGFHPANPDAIYVLSERWIVLCNLPTKEMDIAFALPKSCWDLFPCFDSFDIRLPVWPTPLPILVQGDYHQ</sequence>
<dbReference type="Pfam" id="PF00646">
    <property type="entry name" value="F-box"/>
    <property type="match status" value="1"/>
</dbReference>
<feature type="domain" description="F-box" evidence="1">
    <location>
        <begin position="15"/>
        <end position="53"/>
    </location>
</feature>
<dbReference type="InterPro" id="IPR001810">
    <property type="entry name" value="F-box_dom"/>
</dbReference>
<evidence type="ECO:0000313" key="2">
    <source>
        <dbReference type="EMBL" id="KAK9691388.1"/>
    </source>
</evidence>
<reference evidence="2" key="1">
    <citation type="submission" date="2024-03" db="EMBL/GenBank/DDBJ databases">
        <title>WGS assembly of Saponaria officinalis var. Norfolk2.</title>
        <authorList>
            <person name="Jenkins J."/>
            <person name="Shu S."/>
            <person name="Grimwood J."/>
            <person name="Barry K."/>
            <person name="Goodstein D."/>
            <person name="Schmutz J."/>
            <person name="Leebens-Mack J."/>
            <person name="Osbourn A."/>
        </authorList>
    </citation>
    <scope>NUCLEOTIDE SEQUENCE [LARGE SCALE GENOMIC DNA]</scope>
    <source>
        <strain evidence="2">JIC</strain>
    </source>
</reference>
<dbReference type="PANTHER" id="PTHR35546">
    <property type="entry name" value="F-BOX PROTEIN INTERACTION DOMAIN PROTEIN-RELATED"/>
    <property type="match status" value="1"/>
</dbReference>
<organism evidence="2 3">
    <name type="scientific">Saponaria officinalis</name>
    <name type="common">Common soapwort</name>
    <name type="synonym">Lychnis saponaria</name>
    <dbReference type="NCBI Taxonomy" id="3572"/>
    <lineage>
        <taxon>Eukaryota</taxon>
        <taxon>Viridiplantae</taxon>
        <taxon>Streptophyta</taxon>
        <taxon>Embryophyta</taxon>
        <taxon>Tracheophyta</taxon>
        <taxon>Spermatophyta</taxon>
        <taxon>Magnoliopsida</taxon>
        <taxon>eudicotyledons</taxon>
        <taxon>Gunneridae</taxon>
        <taxon>Pentapetalae</taxon>
        <taxon>Caryophyllales</taxon>
        <taxon>Caryophyllaceae</taxon>
        <taxon>Caryophylleae</taxon>
        <taxon>Saponaria</taxon>
    </lineage>
</organism>
<dbReference type="Gene3D" id="1.20.1280.50">
    <property type="match status" value="1"/>
</dbReference>
<dbReference type="PANTHER" id="PTHR35546:SF119">
    <property type="entry name" value="F-BOX_KELCH-REPEAT PROTEIN"/>
    <property type="match status" value="1"/>
</dbReference>
<evidence type="ECO:0000259" key="1">
    <source>
        <dbReference type="Pfam" id="PF00646"/>
    </source>
</evidence>
<dbReference type="EMBL" id="JBDFQZ010000009">
    <property type="protein sequence ID" value="KAK9691388.1"/>
    <property type="molecule type" value="Genomic_DNA"/>
</dbReference>
<dbReference type="AlphaFoldDB" id="A0AAW1INV7"/>